<dbReference type="InterPro" id="IPR001304">
    <property type="entry name" value="C-type_lectin-like"/>
</dbReference>
<accession>A0A8W8NWE1</accession>
<dbReference type="PROSITE" id="PS00615">
    <property type="entry name" value="C_TYPE_LECTIN_1"/>
    <property type="match status" value="1"/>
</dbReference>
<proteinExistence type="predicted"/>
<dbReference type="InterPro" id="IPR018378">
    <property type="entry name" value="C-type_lectin_CS"/>
</dbReference>
<dbReference type="PROSITE" id="PS50041">
    <property type="entry name" value="C_TYPE_LECTIN_2"/>
    <property type="match status" value="1"/>
</dbReference>
<dbReference type="Pfam" id="PF00059">
    <property type="entry name" value="Lectin_C"/>
    <property type="match status" value="1"/>
</dbReference>
<organism evidence="3 4">
    <name type="scientific">Magallana gigas</name>
    <name type="common">Pacific oyster</name>
    <name type="synonym">Crassostrea gigas</name>
    <dbReference type="NCBI Taxonomy" id="29159"/>
    <lineage>
        <taxon>Eukaryota</taxon>
        <taxon>Metazoa</taxon>
        <taxon>Spiralia</taxon>
        <taxon>Lophotrochozoa</taxon>
        <taxon>Mollusca</taxon>
        <taxon>Bivalvia</taxon>
        <taxon>Autobranchia</taxon>
        <taxon>Pteriomorphia</taxon>
        <taxon>Ostreida</taxon>
        <taxon>Ostreoidea</taxon>
        <taxon>Ostreidae</taxon>
        <taxon>Magallana</taxon>
    </lineage>
</organism>
<dbReference type="InterPro" id="IPR016187">
    <property type="entry name" value="CTDL_fold"/>
</dbReference>
<dbReference type="AlphaFoldDB" id="A0A8W8NWE1"/>
<dbReference type="InterPro" id="IPR050111">
    <property type="entry name" value="C-type_lectin/snaclec_domain"/>
</dbReference>
<evidence type="ECO:0000256" key="1">
    <source>
        <dbReference type="ARBA" id="ARBA00023157"/>
    </source>
</evidence>
<protein>
    <recommendedName>
        <fullName evidence="2">C-type lectin domain-containing protein</fullName>
    </recommendedName>
</protein>
<evidence type="ECO:0000313" key="3">
    <source>
        <dbReference type="EnsemblMetazoa" id="G7724.1:cds"/>
    </source>
</evidence>
<name>A0A8W8NWE1_MAGGI</name>
<dbReference type="Gene3D" id="3.10.100.10">
    <property type="entry name" value="Mannose-Binding Protein A, subunit A"/>
    <property type="match status" value="1"/>
</dbReference>
<evidence type="ECO:0000259" key="2">
    <source>
        <dbReference type="PROSITE" id="PS50041"/>
    </source>
</evidence>
<dbReference type="Proteomes" id="UP000005408">
    <property type="component" value="Unassembled WGS sequence"/>
</dbReference>
<dbReference type="InterPro" id="IPR016186">
    <property type="entry name" value="C-type_lectin-like/link_sf"/>
</dbReference>
<dbReference type="CDD" id="cd00037">
    <property type="entry name" value="CLECT"/>
    <property type="match status" value="1"/>
</dbReference>
<feature type="domain" description="C-type lectin" evidence="2">
    <location>
        <begin position="1"/>
        <end position="112"/>
    </location>
</feature>
<keyword evidence="1" id="KW-1015">Disulfide bond</keyword>
<dbReference type="PANTHER" id="PTHR22803">
    <property type="entry name" value="MANNOSE, PHOSPHOLIPASE, LECTIN RECEPTOR RELATED"/>
    <property type="match status" value="1"/>
</dbReference>
<dbReference type="SMART" id="SM00034">
    <property type="entry name" value="CLECT"/>
    <property type="match status" value="1"/>
</dbReference>
<evidence type="ECO:0000313" key="4">
    <source>
        <dbReference type="Proteomes" id="UP000005408"/>
    </source>
</evidence>
<keyword evidence="4" id="KW-1185">Reference proteome</keyword>
<sequence length="114" mass="13297">MTWQEAKGECRVRNSHLVELTTIDENDFLLQKSLEIGSCVPTNTYNCGLWIGLNDQEEEGQFKWENSNFPVTFSNWLSGQPDGREHKNCVEMLQDGKWNDRHCRRNNPFVCEMA</sequence>
<dbReference type="SUPFAM" id="SSF56436">
    <property type="entry name" value="C-type lectin-like"/>
    <property type="match status" value="1"/>
</dbReference>
<dbReference type="EnsemblMetazoa" id="G7724.1">
    <property type="protein sequence ID" value="G7724.1:cds"/>
    <property type="gene ID" value="G7724"/>
</dbReference>
<reference evidence="3" key="1">
    <citation type="submission" date="2022-08" db="UniProtKB">
        <authorList>
            <consortium name="EnsemblMetazoa"/>
        </authorList>
    </citation>
    <scope>IDENTIFICATION</scope>
    <source>
        <strain evidence="3">05x7-T-G4-1.051#20</strain>
    </source>
</reference>